<evidence type="ECO:0000256" key="1">
    <source>
        <dbReference type="ARBA" id="ARBA00004608"/>
    </source>
</evidence>
<dbReference type="GO" id="GO:0052810">
    <property type="term" value="F:1-phosphatidylinositol-5-kinase activity"/>
    <property type="evidence" value="ECO:0007669"/>
    <property type="project" value="UniProtKB-ARBA"/>
</dbReference>
<feature type="region of interest" description="Disordered" evidence="16">
    <location>
        <begin position="1494"/>
        <end position="1522"/>
    </location>
</feature>
<dbReference type="Pfam" id="PF00610">
    <property type="entry name" value="DEP"/>
    <property type="match status" value="1"/>
</dbReference>
<evidence type="ECO:0000256" key="8">
    <source>
        <dbReference type="ARBA" id="ARBA00022771"/>
    </source>
</evidence>
<keyword evidence="21" id="KW-1185">Reference proteome</keyword>
<keyword evidence="7" id="KW-0967">Endosome</keyword>
<feature type="domain" description="PIPK" evidence="19">
    <location>
        <begin position="1724"/>
        <end position="2060"/>
    </location>
</feature>
<accession>A0ABD2XJS2</accession>
<dbReference type="CDD" id="cd03334">
    <property type="entry name" value="Fab1_TCP"/>
    <property type="match status" value="1"/>
</dbReference>
<feature type="region of interest" description="Disordered" evidence="16">
    <location>
        <begin position="878"/>
        <end position="897"/>
    </location>
</feature>
<evidence type="ECO:0000256" key="13">
    <source>
        <dbReference type="ARBA" id="ARBA00052820"/>
    </source>
</evidence>
<feature type="region of interest" description="Disordered" evidence="16">
    <location>
        <begin position="779"/>
        <end position="863"/>
    </location>
</feature>
<dbReference type="Gene3D" id="1.10.10.10">
    <property type="entry name" value="Winged helix-like DNA-binding domain superfamily/Winged helix DNA-binding domain"/>
    <property type="match status" value="1"/>
</dbReference>
<dbReference type="InterPro" id="IPR027483">
    <property type="entry name" value="PInositol-4-P-4/5-kinase_C_sf"/>
</dbReference>
<dbReference type="InterPro" id="IPR013083">
    <property type="entry name" value="Znf_RING/FYVE/PHD"/>
</dbReference>
<dbReference type="GO" id="GO:0008270">
    <property type="term" value="F:zinc ion binding"/>
    <property type="evidence" value="ECO:0007669"/>
    <property type="project" value="UniProtKB-KW"/>
</dbReference>
<evidence type="ECO:0000256" key="3">
    <source>
        <dbReference type="ARBA" id="ARBA00022553"/>
    </source>
</evidence>
<protein>
    <recommendedName>
        <fullName evidence="2">1-phosphatidylinositol-3-phosphate 5-kinase</fullName>
        <ecNumber evidence="2">2.7.1.150</ecNumber>
    </recommendedName>
</protein>
<feature type="compositionally biased region" description="Polar residues" evidence="16">
    <location>
        <begin position="839"/>
        <end position="863"/>
    </location>
</feature>
<feature type="domain" description="FYVE-type" evidence="17">
    <location>
        <begin position="127"/>
        <end position="182"/>
    </location>
</feature>
<evidence type="ECO:0000313" key="21">
    <source>
        <dbReference type="Proteomes" id="UP001627154"/>
    </source>
</evidence>
<feature type="compositionally biased region" description="Polar residues" evidence="16">
    <location>
        <begin position="1752"/>
        <end position="1765"/>
    </location>
</feature>
<feature type="region of interest" description="Disordered" evidence="16">
    <location>
        <begin position="1"/>
        <end position="23"/>
    </location>
</feature>
<feature type="compositionally biased region" description="Polar residues" evidence="16">
    <location>
        <begin position="1688"/>
        <end position="1702"/>
    </location>
</feature>
<sequence>MHKNMNSPTKLTEFAPLSPEGSPPAVTSIFSKFFSFSKNSTPSSTEPPTPVDEKDSISETSEVWKPSTVQNISPSEDAEIKSNYSVDSSEGRSLPNVLKRISNIVAHKSNNLQSYNDSQLRSYWMPDNVSKQCYECGERFTTFRRRHHCRICGQIFCSKCCSDEVPGKIMGVNGDLRVCTYCCKVVLSYLQSSDMRSALSADLKALQEDLEEKYGNSAVPQSSKKSTSEISGNDTSAKRKPSVGYMEEKYAFGRTPQNLSTQERAFALQNSASLRMIYEEMFRSSQAITLQTHRIRLNRYYNCFLGNELVNWLISQQKAATRIQAIALGQALFEAGFIESVLLENAFSDSAALFKPAKLSRVKSKDFISENKPSCDAQEPAWVKTIPQYDSTTDSDGETKQPLQAVSRLPSSGSSFYLDLDLEASTVSLKRPTSNEILDFSGSDSHSEIIEHKEVNFQCQENSNVPEDLLNDTLLVQEKKGAGGWNEISNLKSSYGEASSYQSIASAYKQHEDTLIRQLLNKEGLSQSWSEIILRIAHQVVEHVRPDLHHDADDMDIRQYIQIKKSPGGNRKDCEIVSGIVCSKNVSHKSMNAMIANPKILLLRCGITYQRVEGKLLSLEPILMQESQSLQHTVARINSLRPDIVLVHKSVSRLAQDKLRQSGVTLVLNVKLSILERLARCTGANIVDTIDAHISTRSRLGMCKKFYLRNFSAENTMKTLMFFEGCANPHLGGTVLLRGGSAIELKKVKKVTSMIIFSAYSYLLEKSFLMDEFARPPSPKDNSFLDDSSRNSSPSKSKKHNQSTEAKAEKSAAHKRISFPNNDHDISEDESNHDGSLAKYTNTSHEASNEQLQNQESRNFNRASMDTSNYYDTLKLFKSKPKSSSDGKNDKDSSLSIQEKYSESEIDNTLELFSRNSSSGGGTCNQSKETGSGSGSRSSREAAALLPSSSGDEKQQQQQQSRAHGGESVSDRSDPLHQYLNEDEDDNEVFHQELLQPPVSSPNGQRLSVAELPLLNNFKKSLEGTVLSISPYVKFSIPYLETELGRHCVLRSFFPKELYYSAYFSEKMEAPKSIAASEPSLPEGLLMDVNPLPAHSFVTSRLTKPSSSQEIRDQLAHFRACGGRLPKVVGQEAEERAEKLRAPLVLEQQQQPEQAATAASLQAAWPDCLDSASHQRLSVLFCSFLRNTSTNNTAAFCVNPWVVNMDLYGRNDIPLGRFLERYCLTTEYKCPAQNCRAQIAQHVRRFVHDGGCVYISLSEMNTDPFGHLSQDNPKQIFMWSKCSKCKSVSAVVPISEETWSLSFAKYLELRFHASVYTRRGGATTDAGTGSCQHSLHHDHQQYFSRRNMLACVRYSRVSQWEISLPPPLIDVGHDPRLQAGLVEETRLVALKGDEVFSAAKDRIAALQLDEASAADMIKRLAKDQQYFKSKMEELQLKLTSPSLSAEKSSGSKSQDRQVQSIMYRVEDNIVILKRLIAEMVQTWNSRLAEAVVRRKEEKQSSTPVPARKTQPPPNLPLDTSDCTTTEDSIAAAATADVSKENQSLDDTSPLSADFNAVDAIAAIQQQEQQLQRNHAMEYETHESVLDTNPEEIVVIQGSPKVPNKLPVEIISSVHDEPQDKKKKKKTILSQVWSSTPNTQIITNPLGTSEHHLLPLGSVVPIIVYESEPSSIIAYALDSHDYKHTLQEQLRLSRGSDSNSSPLNKRKNQENKDSTSELTQSGESKRPSVLSFLRGNSPNPNYLGSPVDIDKSAPTSEMSPPTSASATEFDDEKKSSNKQQQQQNYIEVQFADSTTNFYCRIYFAAQFAALRESVLLCGEDGYTRSLARSIQWAARGGKSGSTFSKTRDDRFILKEMTRMDLQIFLDFAPNYFAYMEKCQQTKQPTLLGKIVGIYRVSFKNNTTNAALRTSVLVMENLFYNRSITDKFDLKGSQRNRLVNLEDFDHEGELVLLDENLLNMSCDSPLYIRPHAKAVLNKAIEEDTKFLADNCVMDYSLLVGLEPNSDELVIGIIDYLRTFTWDKKIETMVKKSGILGGQGKLPTIVSPVEYRSRFITAMHKYFLPVPDRWTGLSRGVTVAQ</sequence>
<comment type="catalytic activity">
    <reaction evidence="13">
        <text>a 1,2-diacyl-sn-glycero-3-phospho-(1D-myo-inositol-3-phosphate) + ATP = a 1,2-diacyl-sn-glycero-3-phospho-(1D-myo-inositol-3,5-bisphosphate) + ADP + H(+)</text>
        <dbReference type="Rhea" id="RHEA:13609"/>
        <dbReference type="ChEBI" id="CHEBI:15378"/>
        <dbReference type="ChEBI" id="CHEBI:30616"/>
        <dbReference type="ChEBI" id="CHEBI:57923"/>
        <dbReference type="ChEBI" id="CHEBI:58088"/>
        <dbReference type="ChEBI" id="CHEBI:456216"/>
        <dbReference type="EC" id="2.7.1.150"/>
    </reaction>
    <physiologicalReaction direction="left-to-right" evidence="13">
        <dbReference type="Rhea" id="RHEA:13610"/>
    </physiologicalReaction>
</comment>
<dbReference type="EC" id="2.7.1.150" evidence="2"/>
<dbReference type="SMART" id="SM00049">
    <property type="entry name" value="DEP"/>
    <property type="match status" value="1"/>
</dbReference>
<evidence type="ECO:0000256" key="11">
    <source>
        <dbReference type="ARBA" id="ARBA00022840"/>
    </source>
</evidence>
<evidence type="ECO:0000256" key="10">
    <source>
        <dbReference type="ARBA" id="ARBA00022833"/>
    </source>
</evidence>
<dbReference type="SUPFAM" id="SSF56104">
    <property type="entry name" value="SAICAR synthase-like"/>
    <property type="match status" value="1"/>
</dbReference>
<evidence type="ECO:0000256" key="9">
    <source>
        <dbReference type="ARBA" id="ARBA00022777"/>
    </source>
</evidence>
<feature type="region of interest" description="Disordered" evidence="16">
    <location>
        <begin position="38"/>
        <end position="70"/>
    </location>
</feature>
<keyword evidence="8 14" id="KW-0863">Zinc-finger</keyword>
<dbReference type="InterPro" id="IPR000306">
    <property type="entry name" value="Znf_FYVE"/>
</dbReference>
<dbReference type="Gene3D" id="3.30.40.10">
    <property type="entry name" value="Zinc/RING finger domain, C3HC4 (zinc finger)"/>
    <property type="match status" value="1"/>
</dbReference>
<proteinExistence type="predicted"/>
<keyword evidence="10" id="KW-0862">Zinc</keyword>
<dbReference type="GO" id="GO:0046488">
    <property type="term" value="P:phosphatidylinositol metabolic process"/>
    <property type="evidence" value="ECO:0007669"/>
    <property type="project" value="UniProtKB-UniRule"/>
</dbReference>
<feature type="compositionally biased region" description="Basic and acidic residues" evidence="16">
    <location>
        <begin position="883"/>
        <end position="893"/>
    </location>
</feature>
<dbReference type="PROSITE" id="PS51455">
    <property type="entry name" value="PIPK"/>
    <property type="match status" value="1"/>
</dbReference>
<evidence type="ECO:0000259" key="19">
    <source>
        <dbReference type="PROSITE" id="PS51455"/>
    </source>
</evidence>
<dbReference type="PROSITE" id="PS50186">
    <property type="entry name" value="DEP"/>
    <property type="match status" value="1"/>
</dbReference>
<feature type="compositionally biased region" description="Polar residues" evidence="16">
    <location>
        <begin position="218"/>
        <end position="235"/>
    </location>
</feature>
<dbReference type="GO" id="GO:0000285">
    <property type="term" value="F:1-phosphatidylinositol-3-phosphate 5-kinase activity"/>
    <property type="evidence" value="ECO:0007669"/>
    <property type="project" value="UniProtKB-EC"/>
</dbReference>
<evidence type="ECO:0000259" key="18">
    <source>
        <dbReference type="PROSITE" id="PS50186"/>
    </source>
</evidence>
<dbReference type="InterPro" id="IPR027409">
    <property type="entry name" value="GroEL-like_apical_dom_sf"/>
</dbReference>
<comment type="subcellular location">
    <subcellularLocation>
        <location evidence="1">Endosome membrane</location>
    </subcellularLocation>
</comment>
<feature type="region of interest" description="Disordered" evidence="16">
    <location>
        <begin position="1688"/>
        <end position="1780"/>
    </location>
</feature>
<dbReference type="InterPro" id="IPR002498">
    <property type="entry name" value="PInositol-4-P-4/5-kinase_core"/>
</dbReference>
<dbReference type="FunFam" id="3.30.40.10:FF:000057">
    <property type="entry name" value="1-phosphatidylinositol 3-phosphate 5-kinase isoform X1"/>
    <property type="match status" value="1"/>
</dbReference>
<keyword evidence="9 15" id="KW-0418">Kinase</keyword>
<feature type="region of interest" description="Disordered" evidence="16">
    <location>
        <begin position="214"/>
        <end position="240"/>
    </location>
</feature>
<organism evidence="20 21">
    <name type="scientific">Trichogramma kaykai</name>
    <dbReference type="NCBI Taxonomy" id="54128"/>
    <lineage>
        <taxon>Eukaryota</taxon>
        <taxon>Metazoa</taxon>
        <taxon>Ecdysozoa</taxon>
        <taxon>Arthropoda</taxon>
        <taxon>Hexapoda</taxon>
        <taxon>Insecta</taxon>
        <taxon>Pterygota</taxon>
        <taxon>Neoptera</taxon>
        <taxon>Endopterygota</taxon>
        <taxon>Hymenoptera</taxon>
        <taxon>Apocrita</taxon>
        <taxon>Proctotrupomorpha</taxon>
        <taxon>Chalcidoidea</taxon>
        <taxon>Trichogrammatidae</taxon>
        <taxon>Trichogramma</taxon>
    </lineage>
</organism>
<dbReference type="GO" id="GO:0005524">
    <property type="term" value="F:ATP binding"/>
    <property type="evidence" value="ECO:0007669"/>
    <property type="project" value="UniProtKB-UniRule"/>
</dbReference>
<keyword evidence="6 15" id="KW-0547">Nucleotide-binding</keyword>
<dbReference type="InterPro" id="IPR044769">
    <property type="entry name" value="PIKfyve_PIPKc"/>
</dbReference>
<keyword evidence="3" id="KW-0597">Phosphoprotein</keyword>
<evidence type="ECO:0000256" key="16">
    <source>
        <dbReference type="SAM" id="MobiDB-lite"/>
    </source>
</evidence>
<dbReference type="SUPFAM" id="SSF57903">
    <property type="entry name" value="FYVE/PHD zinc finger"/>
    <property type="match status" value="1"/>
</dbReference>
<dbReference type="Pfam" id="PF01504">
    <property type="entry name" value="PIP5K"/>
    <property type="match status" value="2"/>
</dbReference>
<evidence type="ECO:0000256" key="14">
    <source>
        <dbReference type="PROSITE-ProRule" id="PRU00091"/>
    </source>
</evidence>
<dbReference type="Gene3D" id="3.30.810.10">
    <property type="entry name" value="2-Layer Sandwich"/>
    <property type="match status" value="1"/>
</dbReference>
<dbReference type="FunFam" id="3.50.7.10:FF:000007">
    <property type="entry name" value="1-phosphatidylinositol 3-phosphate 5-kinase isoform X1"/>
    <property type="match status" value="1"/>
</dbReference>
<dbReference type="FunFam" id="3.30.810.10:FF:000001">
    <property type="entry name" value="1-phosphatidylinositol 3-phosphate 5-kinase FAB1"/>
    <property type="match status" value="1"/>
</dbReference>
<dbReference type="InterPro" id="IPR011011">
    <property type="entry name" value="Znf_FYVE_PHD"/>
</dbReference>
<dbReference type="InterPro" id="IPR002423">
    <property type="entry name" value="Cpn60/GroEL/TCP-1"/>
</dbReference>
<feature type="region of interest" description="Disordered" evidence="16">
    <location>
        <begin position="913"/>
        <end position="979"/>
    </location>
</feature>
<keyword evidence="12" id="KW-0472">Membrane</keyword>
<dbReference type="InterPro" id="IPR036390">
    <property type="entry name" value="WH_DNA-bd_sf"/>
</dbReference>
<dbReference type="SMART" id="SM00330">
    <property type="entry name" value="PIPKc"/>
    <property type="match status" value="1"/>
</dbReference>
<feature type="compositionally biased region" description="Low complexity" evidence="16">
    <location>
        <begin position="781"/>
        <end position="795"/>
    </location>
</feature>
<dbReference type="GO" id="GO:0016192">
    <property type="term" value="P:vesicle-mediated transport"/>
    <property type="evidence" value="ECO:0007669"/>
    <property type="project" value="UniProtKB-ARBA"/>
</dbReference>
<keyword evidence="5" id="KW-0479">Metal-binding</keyword>
<evidence type="ECO:0000259" key="17">
    <source>
        <dbReference type="PROSITE" id="PS50178"/>
    </source>
</evidence>
<evidence type="ECO:0000256" key="5">
    <source>
        <dbReference type="ARBA" id="ARBA00022723"/>
    </source>
</evidence>
<reference evidence="20 21" key="1">
    <citation type="journal article" date="2024" name="bioRxiv">
        <title>A reference genome for Trichogramma kaykai: A tiny desert-dwelling parasitoid wasp with competing sex-ratio distorters.</title>
        <authorList>
            <person name="Culotta J."/>
            <person name="Lindsey A.R."/>
        </authorList>
    </citation>
    <scope>NUCLEOTIDE SEQUENCE [LARGE SCALE GENOMIC DNA]</scope>
    <source>
        <strain evidence="20 21">KSX58</strain>
    </source>
</reference>
<feature type="compositionally biased region" description="Basic and acidic residues" evidence="16">
    <location>
        <begin position="822"/>
        <end position="833"/>
    </location>
</feature>
<dbReference type="CDD" id="cd17300">
    <property type="entry name" value="PIPKc_PIKfyve"/>
    <property type="match status" value="1"/>
</dbReference>
<dbReference type="InterPro" id="IPR043548">
    <property type="entry name" value="PIKfyve"/>
</dbReference>
<dbReference type="PANTHER" id="PTHR46715:SF1">
    <property type="entry name" value="1-PHOSPHATIDYLINOSITOL 3-PHOSPHATE 5-KINASE"/>
    <property type="match status" value="1"/>
</dbReference>
<evidence type="ECO:0000256" key="15">
    <source>
        <dbReference type="PROSITE-ProRule" id="PRU00781"/>
    </source>
</evidence>
<dbReference type="Gene3D" id="3.50.7.10">
    <property type="entry name" value="GroEL"/>
    <property type="match status" value="1"/>
</dbReference>
<dbReference type="CDD" id="cd15725">
    <property type="entry name" value="FYVE_PIKfyve_Fab1"/>
    <property type="match status" value="1"/>
</dbReference>
<dbReference type="SMART" id="SM00064">
    <property type="entry name" value="FYVE"/>
    <property type="match status" value="1"/>
</dbReference>
<comment type="caution">
    <text evidence="20">The sequence shown here is derived from an EMBL/GenBank/DDBJ whole genome shotgun (WGS) entry which is preliminary data.</text>
</comment>
<dbReference type="InterPro" id="IPR000591">
    <property type="entry name" value="DEP_dom"/>
</dbReference>
<feature type="compositionally biased region" description="Polar residues" evidence="16">
    <location>
        <begin position="914"/>
        <end position="930"/>
    </location>
</feature>
<dbReference type="Pfam" id="PF00118">
    <property type="entry name" value="Cpn60_TCP1"/>
    <property type="match status" value="1"/>
</dbReference>
<dbReference type="InterPro" id="IPR017455">
    <property type="entry name" value="Znf_FYVE-rel"/>
</dbReference>
<feature type="compositionally biased region" description="Polar residues" evidence="16">
    <location>
        <begin position="1"/>
        <end position="10"/>
    </location>
</feature>
<dbReference type="SUPFAM" id="SSF52029">
    <property type="entry name" value="GroEL apical domain-like"/>
    <property type="match status" value="1"/>
</dbReference>
<dbReference type="SUPFAM" id="SSF46785">
    <property type="entry name" value="Winged helix' DNA-binding domain"/>
    <property type="match status" value="1"/>
</dbReference>
<dbReference type="InterPro" id="IPR027484">
    <property type="entry name" value="PInositol-4-P-5-kinase_N"/>
</dbReference>
<evidence type="ECO:0000256" key="2">
    <source>
        <dbReference type="ARBA" id="ARBA00012009"/>
    </source>
</evidence>
<feature type="domain" description="DEP" evidence="18">
    <location>
        <begin position="284"/>
        <end position="358"/>
    </location>
</feature>
<dbReference type="PANTHER" id="PTHR46715">
    <property type="entry name" value="1-PHOSPHATIDYLINOSITOL 3-PHOSPHATE 5-KINASE"/>
    <property type="match status" value="1"/>
</dbReference>
<evidence type="ECO:0000313" key="20">
    <source>
        <dbReference type="EMBL" id="KAL3405429.1"/>
    </source>
</evidence>
<dbReference type="GO" id="GO:0010008">
    <property type="term" value="C:endosome membrane"/>
    <property type="evidence" value="ECO:0007669"/>
    <property type="project" value="UniProtKB-SubCell"/>
</dbReference>
<dbReference type="Pfam" id="PF01363">
    <property type="entry name" value="FYVE"/>
    <property type="match status" value="1"/>
</dbReference>
<feature type="compositionally biased region" description="Low complexity" evidence="16">
    <location>
        <begin position="935"/>
        <end position="960"/>
    </location>
</feature>
<dbReference type="PROSITE" id="PS50178">
    <property type="entry name" value="ZF_FYVE"/>
    <property type="match status" value="1"/>
</dbReference>
<dbReference type="Proteomes" id="UP001627154">
    <property type="component" value="Unassembled WGS sequence"/>
</dbReference>
<name>A0ABD2XJS2_9HYME</name>
<dbReference type="Gene3D" id="3.30.800.10">
    <property type="entry name" value="Phosphatidylinositol Phosphate Kinase II Beta"/>
    <property type="match status" value="1"/>
</dbReference>
<evidence type="ECO:0000256" key="4">
    <source>
        <dbReference type="ARBA" id="ARBA00022679"/>
    </source>
</evidence>
<evidence type="ECO:0000256" key="12">
    <source>
        <dbReference type="ARBA" id="ARBA00023136"/>
    </source>
</evidence>
<dbReference type="InterPro" id="IPR036388">
    <property type="entry name" value="WH-like_DNA-bd_sf"/>
</dbReference>
<evidence type="ECO:0000256" key="6">
    <source>
        <dbReference type="ARBA" id="ARBA00022741"/>
    </source>
</evidence>
<keyword evidence="4 15" id="KW-0808">Transferase</keyword>
<evidence type="ECO:0000256" key="7">
    <source>
        <dbReference type="ARBA" id="ARBA00022753"/>
    </source>
</evidence>
<gene>
    <name evidence="20" type="ORF">TKK_002437</name>
</gene>
<dbReference type="EMBL" id="JBJJXI010000021">
    <property type="protein sequence ID" value="KAL3405429.1"/>
    <property type="molecule type" value="Genomic_DNA"/>
</dbReference>
<keyword evidence="11 15" id="KW-0067">ATP-binding</keyword>